<gene>
    <name evidence="2" type="ORF">A5630_25240</name>
</gene>
<reference evidence="2 3" key="1">
    <citation type="submission" date="2016-06" db="EMBL/GenBank/DDBJ databases">
        <authorList>
            <person name="Kjaerup R.B."/>
            <person name="Dalgaard T.S."/>
            <person name="Juul-Madsen H.R."/>
        </authorList>
    </citation>
    <scope>NUCLEOTIDE SEQUENCE [LARGE SCALE GENOMIC DNA]</scope>
    <source>
        <strain evidence="2 3">1127319.6</strain>
    </source>
</reference>
<accession>A0A1A3GY03</accession>
<dbReference type="AlphaFoldDB" id="A0A1A3GY03"/>
<dbReference type="OrthoDB" id="4641794at2"/>
<feature type="coiled-coil region" evidence="1">
    <location>
        <begin position="84"/>
        <end position="111"/>
    </location>
</feature>
<proteinExistence type="predicted"/>
<evidence type="ECO:0000256" key="1">
    <source>
        <dbReference type="SAM" id="Coils"/>
    </source>
</evidence>
<sequence length="114" mass="13317">MDTEEFLDVMYQGWAKTVGAEDRFYVVGEPHTVEEWWPVYAVDKEDNRVKVATFLTEHDADWFASLHGAFPDLIRQVRTAMDEASNLDYRVDELTCRIAELEMEAAELERELNK</sequence>
<dbReference type="Proteomes" id="UP000093898">
    <property type="component" value="Unassembled WGS sequence"/>
</dbReference>
<dbReference type="RefSeq" id="WP_064982404.1">
    <property type="nucleotide sequence ID" value="NZ_LZLC01000160.1"/>
</dbReference>
<keyword evidence="1" id="KW-0175">Coiled coil</keyword>
<evidence type="ECO:0000313" key="3">
    <source>
        <dbReference type="Proteomes" id="UP000093898"/>
    </source>
</evidence>
<dbReference type="EMBL" id="LZLC01000160">
    <property type="protein sequence ID" value="OBJ40258.1"/>
    <property type="molecule type" value="Genomic_DNA"/>
</dbReference>
<name>A0A1A3GY03_MYCMU</name>
<protein>
    <submittedName>
        <fullName evidence="2">Uncharacterized protein</fullName>
    </submittedName>
</protein>
<organism evidence="2 3">
    <name type="scientific">Mycolicibacterium mucogenicum</name>
    <name type="common">Mycobacterium mucogenicum</name>
    <dbReference type="NCBI Taxonomy" id="56689"/>
    <lineage>
        <taxon>Bacteria</taxon>
        <taxon>Bacillati</taxon>
        <taxon>Actinomycetota</taxon>
        <taxon>Actinomycetes</taxon>
        <taxon>Mycobacteriales</taxon>
        <taxon>Mycobacteriaceae</taxon>
        <taxon>Mycolicibacterium</taxon>
    </lineage>
</organism>
<evidence type="ECO:0000313" key="2">
    <source>
        <dbReference type="EMBL" id="OBJ40258.1"/>
    </source>
</evidence>
<comment type="caution">
    <text evidence="2">The sequence shown here is derived from an EMBL/GenBank/DDBJ whole genome shotgun (WGS) entry which is preliminary data.</text>
</comment>